<evidence type="ECO:0000256" key="4">
    <source>
        <dbReference type="HAMAP-Rule" id="MF_01151"/>
    </source>
</evidence>
<dbReference type="AlphaFoldDB" id="A0A451DB77"/>
<dbReference type="InterPro" id="IPR000740">
    <property type="entry name" value="GrpE"/>
</dbReference>
<dbReference type="InterPro" id="IPR009012">
    <property type="entry name" value="GrpE_head"/>
</dbReference>
<accession>A0A451DB77</accession>
<sequence length="184" mass="21508">MKYNDILNNSSLDNVKQDLINKKLEDNKKYLEKKKSQVSDLKKDILNDSKLYTDKLLQLEKRLQKKINNTYNFFLEKHFLSILPIVDSIDSSLNLLNSSDQYTSNEVYISLKEIQKKIFCIFTQYKILVIDLTNIPFNPDLHQAISIDFSGKYKNNYISCVIQKGYSMNNRLLRPALVSVSQIK</sequence>
<comment type="subunit">
    <text evidence="4">Homodimer.</text>
</comment>
<organism evidence="5 6">
    <name type="scientific">Buchnera aphidicola</name>
    <name type="common">Cinara laricifoliae</name>
    <dbReference type="NCBI Taxonomy" id="2518977"/>
    <lineage>
        <taxon>Bacteria</taxon>
        <taxon>Pseudomonadati</taxon>
        <taxon>Pseudomonadota</taxon>
        <taxon>Gammaproteobacteria</taxon>
        <taxon>Enterobacterales</taxon>
        <taxon>Erwiniaceae</taxon>
        <taxon>Buchnera</taxon>
    </lineage>
</organism>
<evidence type="ECO:0000256" key="3">
    <source>
        <dbReference type="ARBA" id="ARBA00023186"/>
    </source>
</evidence>
<protein>
    <recommendedName>
        <fullName evidence="4">Protein GrpE</fullName>
    </recommendedName>
    <alternativeName>
        <fullName evidence="4">HSP-70 cofactor</fullName>
    </alternativeName>
</protein>
<keyword evidence="2 4" id="KW-0346">Stress response</keyword>
<name>A0A451DB77_9GAMM</name>
<dbReference type="PRINTS" id="PR00773">
    <property type="entry name" value="GRPEPROTEIN"/>
</dbReference>
<dbReference type="Pfam" id="PF01025">
    <property type="entry name" value="GrpE"/>
    <property type="match status" value="1"/>
</dbReference>
<dbReference type="GO" id="GO:0005737">
    <property type="term" value="C:cytoplasm"/>
    <property type="evidence" value="ECO:0007669"/>
    <property type="project" value="UniProtKB-SubCell"/>
</dbReference>
<dbReference type="RefSeq" id="WP_154061507.1">
    <property type="nucleotide sequence ID" value="NZ_LR217717.1"/>
</dbReference>
<dbReference type="GO" id="GO:0042803">
    <property type="term" value="F:protein homodimerization activity"/>
    <property type="evidence" value="ECO:0007669"/>
    <property type="project" value="InterPro"/>
</dbReference>
<evidence type="ECO:0000256" key="2">
    <source>
        <dbReference type="ARBA" id="ARBA00023016"/>
    </source>
</evidence>
<dbReference type="EMBL" id="LR217717">
    <property type="protein sequence ID" value="VFP83650.1"/>
    <property type="molecule type" value="Genomic_DNA"/>
</dbReference>
<evidence type="ECO:0000313" key="5">
    <source>
        <dbReference type="EMBL" id="VFP83650.1"/>
    </source>
</evidence>
<keyword evidence="4" id="KW-0963">Cytoplasm</keyword>
<proteinExistence type="inferred from homology"/>
<dbReference type="PROSITE" id="PS01071">
    <property type="entry name" value="GRPE"/>
    <property type="match status" value="1"/>
</dbReference>
<gene>
    <name evidence="5" type="primary">grpE2</name>
    <name evidence="4" type="synonym">grpE</name>
    <name evidence="5" type="ORF">BUCILAFE3058_166</name>
</gene>
<dbReference type="Proteomes" id="UP000294349">
    <property type="component" value="Chromosome"/>
</dbReference>
<dbReference type="SUPFAM" id="SSF58014">
    <property type="entry name" value="Coiled-coil domain of nucleotide exchange factor GrpE"/>
    <property type="match status" value="1"/>
</dbReference>
<dbReference type="Gene3D" id="2.30.22.10">
    <property type="entry name" value="Head domain of nucleotide exchange factor GrpE"/>
    <property type="match status" value="1"/>
</dbReference>
<reference evidence="5 6" key="1">
    <citation type="submission" date="2019-02" db="EMBL/GenBank/DDBJ databases">
        <authorList>
            <person name="Manzano-Marin A."/>
            <person name="Manzano-Marin A."/>
        </authorList>
    </citation>
    <scope>NUCLEOTIDE SEQUENCE [LARGE SCALE GENOMIC DNA]</scope>
    <source>
        <strain evidence="5 6">BuCilaricifoliae</strain>
    </source>
</reference>
<dbReference type="GO" id="GO:0000774">
    <property type="term" value="F:adenyl-nucleotide exchange factor activity"/>
    <property type="evidence" value="ECO:0007669"/>
    <property type="project" value="InterPro"/>
</dbReference>
<comment type="subcellular location">
    <subcellularLocation>
        <location evidence="4">Cytoplasm</location>
    </subcellularLocation>
</comment>
<dbReference type="OrthoDB" id="9789811at2"/>
<dbReference type="GO" id="GO:0051087">
    <property type="term" value="F:protein-folding chaperone binding"/>
    <property type="evidence" value="ECO:0007669"/>
    <property type="project" value="InterPro"/>
</dbReference>
<keyword evidence="3 4" id="KW-0143">Chaperone</keyword>
<comment type="function">
    <text evidence="4">Participates actively in the response to hyperosmotic and heat shock by preventing the aggregation of stress-denatured proteins, in association with DnaK and GrpE. It is the nucleotide exchange factor for DnaK and may function as a thermosensor. Unfolded proteins bind initially to DnaJ; upon interaction with the DnaJ-bound protein, DnaK hydrolyzes its bound ATP, resulting in the formation of a stable complex. GrpE releases ADP from DnaK; ATP binding to DnaK triggers the release of the substrate protein, thus completing the reaction cycle. Several rounds of ATP-dependent interactions between DnaJ, DnaK and GrpE are required for fully efficient folding.</text>
</comment>
<dbReference type="HAMAP" id="MF_01151">
    <property type="entry name" value="GrpE"/>
    <property type="match status" value="1"/>
</dbReference>
<dbReference type="GO" id="GO:0006457">
    <property type="term" value="P:protein folding"/>
    <property type="evidence" value="ECO:0007669"/>
    <property type="project" value="InterPro"/>
</dbReference>
<evidence type="ECO:0000256" key="1">
    <source>
        <dbReference type="ARBA" id="ARBA00009054"/>
    </source>
</evidence>
<evidence type="ECO:0000313" key="6">
    <source>
        <dbReference type="Proteomes" id="UP000294349"/>
    </source>
</evidence>
<dbReference type="InterPro" id="IPR013805">
    <property type="entry name" value="GrpE_CC"/>
</dbReference>
<dbReference type="SUPFAM" id="SSF51064">
    <property type="entry name" value="Head domain of nucleotide exchange factor GrpE"/>
    <property type="match status" value="1"/>
</dbReference>
<comment type="similarity">
    <text evidence="1 4">Belongs to the GrpE family.</text>
</comment>